<organism evidence="2 3">
    <name type="scientific">Anaerosporobacter mobilis DSM 15930</name>
    <dbReference type="NCBI Taxonomy" id="1120996"/>
    <lineage>
        <taxon>Bacteria</taxon>
        <taxon>Bacillati</taxon>
        <taxon>Bacillota</taxon>
        <taxon>Clostridia</taxon>
        <taxon>Lachnospirales</taxon>
        <taxon>Lachnospiraceae</taxon>
        <taxon>Anaerosporobacter</taxon>
    </lineage>
</organism>
<gene>
    <name evidence="2" type="ORF">SAMN02746066_03690</name>
</gene>
<dbReference type="AlphaFoldDB" id="A0A1M7MA72"/>
<dbReference type="STRING" id="1120996.SAMN02746066_03690"/>
<evidence type="ECO:0000313" key="2">
    <source>
        <dbReference type="EMBL" id="SHM87591.1"/>
    </source>
</evidence>
<protein>
    <submittedName>
        <fullName evidence="2">ABC-type glycerol-3-phosphate transport system, substrate-binding protein</fullName>
    </submittedName>
</protein>
<dbReference type="SUPFAM" id="SSF53850">
    <property type="entry name" value="Periplasmic binding protein-like II"/>
    <property type="match status" value="1"/>
</dbReference>
<keyword evidence="1" id="KW-0732">Signal</keyword>
<reference evidence="2 3" key="1">
    <citation type="submission" date="2016-11" db="EMBL/GenBank/DDBJ databases">
        <authorList>
            <person name="Jaros S."/>
            <person name="Januszkiewicz K."/>
            <person name="Wedrychowicz H."/>
        </authorList>
    </citation>
    <scope>NUCLEOTIDE SEQUENCE [LARGE SCALE GENOMIC DNA]</scope>
    <source>
        <strain evidence="2 3">DSM 15930</strain>
    </source>
</reference>
<name>A0A1M7MA72_9FIRM</name>
<proteinExistence type="predicted"/>
<dbReference type="PANTHER" id="PTHR43649:SF27">
    <property type="entry name" value="EXTRACELLULAR SOLUTE-BINDING PROTEIN FAMILY 1"/>
    <property type="match status" value="1"/>
</dbReference>
<dbReference type="Gene3D" id="2.60.120.260">
    <property type="entry name" value="Galactose-binding domain-like"/>
    <property type="match status" value="2"/>
</dbReference>
<feature type="chain" id="PRO_5038631679" evidence="1">
    <location>
        <begin position="27"/>
        <end position="989"/>
    </location>
</feature>
<evidence type="ECO:0000256" key="1">
    <source>
        <dbReference type="SAM" id="SignalP"/>
    </source>
</evidence>
<sequence>MRKSIKRLTAIVLSGSVLMNSVFGFALTVKAVDSKSTSEQTSTTAVYTSELLAEKYTYVSAEYTANPYEGEQIEIPINQAFETGTGTIIDATDMEASYQYKNPVIKMELDQTGTLSFDVEKTAVYYISFDYLSYDNSILPIEMTMKVNGEYPFYEARRLTFESQWTNGEEKLYDRYGNQVVSVPDKVMEWNNKYIMDASYRHSMPLGIQLQAGKNTIEIGISEGNVLLGNMYLNKEVGISEYTEPKEAEGDAIYTLQGEYPTYRNDSSVRALCEYDVDVKPYNVKNKELNTLDGQSFKEAGQTVTYEQNIEKAGYYYIALNYKQSDKSDFPVFVDVKVDGLINNTKFKNYPLSYGKSYRVTTLQDDNSNYLSVYLDEGVHTISFTISIDPIRHVIEAVEAIMSEINNLSLEITKVAGTNKDKYRDLNMESYIPGVGQKLYDYADELEALADSVKCYNEKVDQIGSFSSIYVASTQLRSLAKEPNKLPYRIAELSTSVSSVTRFLANLLDALNKNQLYIDRIYLYQEEAKLPKKTGFFKSMQMNANRFFTSFTDQAYSVDNTDDSHLQVWVNRSRQYLEIMQKMIDEEFTKETGIQVDLSLMPDQNKLVLANASGDAPDIATGINYAIPFELGIRGAIKDLTEFDDFTEIASRYTEGLLVPSTINEGIYSLPETRNFWVMYYRKDILDKLGLEVPETMEEVKNMLPELQMRGLNFYYPTAGMVAMKTFHGTTPLLFQNGASLYSEYAGDTTINSEEAVKGFTELTELFTIYNLPKDVPSFYQHFRNGDLPIGIADYSVYNLLINAAPEIANSWGIALVPGVEDEDGDVLHYSSGGAESTVMFQSDEEREGQAWEFMKWWSSAKVQAEFGQTLQITYGDEYIWNTANTEAFTSLAIRSEDKKVIIDQDKWIMEAPRILGTYMLERELSNAYNSIVVDGKNLRITLDNAVKRIDRETERKLEEFGYMKDGKMIKNYEVPTIETVREILNKTE</sequence>
<dbReference type="Pfam" id="PF01547">
    <property type="entry name" value="SBP_bac_1"/>
    <property type="match status" value="1"/>
</dbReference>
<dbReference type="PANTHER" id="PTHR43649">
    <property type="entry name" value="ARABINOSE-BINDING PROTEIN-RELATED"/>
    <property type="match status" value="1"/>
</dbReference>
<feature type="signal peptide" evidence="1">
    <location>
        <begin position="1"/>
        <end position="26"/>
    </location>
</feature>
<dbReference type="Gene3D" id="3.40.190.10">
    <property type="entry name" value="Periplasmic binding protein-like II"/>
    <property type="match status" value="1"/>
</dbReference>
<keyword evidence="3" id="KW-1185">Reference proteome</keyword>
<dbReference type="RefSeq" id="WP_073290035.1">
    <property type="nucleotide sequence ID" value="NZ_FRCP01000020.1"/>
</dbReference>
<dbReference type="EMBL" id="FRCP01000020">
    <property type="protein sequence ID" value="SHM87591.1"/>
    <property type="molecule type" value="Genomic_DNA"/>
</dbReference>
<accession>A0A1M7MA72</accession>
<dbReference type="OrthoDB" id="9798191at2"/>
<dbReference type="InterPro" id="IPR050490">
    <property type="entry name" value="Bact_solute-bd_prot1"/>
</dbReference>
<evidence type="ECO:0000313" key="3">
    <source>
        <dbReference type="Proteomes" id="UP000184038"/>
    </source>
</evidence>
<dbReference type="InterPro" id="IPR006059">
    <property type="entry name" value="SBP"/>
</dbReference>
<dbReference type="Proteomes" id="UP000184038">
    <property type="component" value="Unassembled WGS sequence"/>
</dbReference>